<dbReference type="InterPro" id="IPR006528">
    <property type="entry name" value="Phage_head_morphogenesis_dom"/>
</dbReference>
<proteinExistence type="predicted"/>
<dbReference type="RefSeq" id="WP_279990300.1">
    <property type="nucleotide sequence ID" value="NZ_JAOBZK010000007.1"/>
</dbReference>
<dbReference type="EMBL" id="JAOBZK010000007">
    <property type="protein sequence ID" value="MDH1177938.1"/>
    <property type="molecule type" value="Genomic_DNA"/>
</dbReference>
<accession>A0ABD4YRU8</accession>
<evidence type="ECO:0000313" key="2">
    <source>
        <dbReference type="EMBL" id="MDH1177938.1"/>
    </source>
</evidence>
<dbReference type="AlphaFoldDB" id="A0ABD4YRU8"/>
<dbReference type="NCBIfam" id="TIGR01641">
    <property type="entry name" value="phageSPP1_gp7"/>
    <property type="match status" value="1"/>
</dbReference>
<evidence type="ECO:0000313" key="3">
    <source>
        <dbReference type="Proteomes" id="UP001158644"/>
    </source>
</evidence>
<reference evidence="2 3" key="1">
    <citation type="submission" date="2022-09" db="EMBL/GenBank/DDBJ databases">
        <title>Intensive care unit water sources are persistently colonized with multi-drug resistant bacteria and are the site of extensive horizontal gene transfer of antibiotic resistance genes.</title>
        <authorList>
            <person name="Diorio-Toth L."/>
        </authorList>
    </citation>
    <scope>NUCLEOTIDE SEQUENCE [LARGE SCALE GENOMIC DNA]</scope>
    <source>
        <strain evidence="2 3">GD03967</strain>
    </source>
</reference>
<dbReference type="Proteomes" id="UP001158644">
    <property type="component" value="Unassembled WGS sequence"/>
</dbReference>
<evidence type="ECO:0000259" key="1">
    <source>
        <dbReference type="Pfam" id="PF04233"/>
    </source>
</evidence>
<organism evidence="2 3">
    <name type="scientific">Achromobacter mucicolens</name>
    <dbReference type="NCBI Taxonomy" id="1389922"/>
    <lineage>
        <taxon>Bacteria</taxon>
        <taxon>Pseudomonadati</taxon>
        <taxon>Pseudomonadota</taxon>
        <taxon>Betaproteobacteria</taxon>
        <taxon>Burkholderiales</taxon>
        <taxon>Alcaligenaceae</taxon>
        <taxon>Achromobacter</taxon>
    </lineage>
</organism>
<gene>
    <name evidence="2" type="ORF">N5C72_07620</name>
</gene>
<protein>
    <submittedName>
        <fullName evidence="2">Phage minor head protein</fullName>
    </submittedName>
</protein>
<name>A0ABD4YRU8_9BURK</name>
<feature type="domain" description="Phage head morphogenesis" evidence="1">
    <location>
        <begin position="161"/>
        <end position="274"/>
    </location>
</feature>
<sequence>MPKKMVTKRRQAWGQQQQASQFKGSALAYPVAVEGRYRASMESLIDGMLAEYDKALRALYRSNPEVTQDESVTTQARRILGELGRKWSKAFAEKAGPLANRTIGQVDRFSKQNLGASLRDMSGGLTIKTFQMPAGLYDKVLASTAENVGLIKSIPAQFQDRIQGIVMRSIQSGGQGSSQIFDEIKSLNQVTRNRAKLIAVDQTRKITAAMNDERMKAAGVKQFEWIHSGGGAEPRELHVHYNGQVFDLDNPPIIDRRTGQRGLPGQLIGCKCKMRPVIDFTQYLDEQATN</sequence>
<comment type="caution">
    <text evidence="2">The sequence shown here is derived from an EMBL/GenBank/DDBJ whole genome shotgun (WGS) entry which is preliminary data.</text>
</comment>
<dbReference type="Pfam" id="PF04233">
    <property type="entry name" value="Phage_Mu_F"/>
    <property type="match status" value="1"/>
</dbReference>